<keyword evidence="3" id="KW-1185">Reference proteome</keyword>
<comment type="caution">
    <text evidence="2">The sequence shown here is derived from an EMBL/GenBank/DDBJ whole genome shotgun (WGS) entry which is preliminary data.</text>
</comment>
<dbReference type="Proteomes" id="UP000541535">
    <property type="component" value="Unassembled WGS sequence"/>
</dbReference>
<evidence type="ECO:0000256" key="1">
    <source>
        <dbReference type="SAM" id="SignalP"/>
    </source>
</evidence>
<protein>
    <submittedName>
        <fullName evidence="2">Uncharacterized protein</fullName>
    </submittedName>
</protein>
<evidence type="ECO:0000313" key="2">
    <source>
        <dbReference type="EMBL" id="MBB3118777.1"/>
    </source>
</evidence>
<accession>A0A7W5FTL2</accession>
<name>A0A7W5FTL2_9BURK</name>
<dbReference type="AlphaFoldDB" id="A0A7W5FTL2"/>
<reference evidence="2 3" key="1">
    <citation type="submission" date="2020-08" db="EMBL/GenBank/DDBJ databases">
        <title>Genomic Encyclopedia of Type Strains, Phase III (KMG-III): the genomes of soil and plant-associated and newly described type strains.</title>
        <authorList>
            <person name="Whitman W."/>
        </authorList>
    </citation>
    <scope>NUCLEOTIDE SEQUENCE [LARGE SCALE GENOMIC DNA]</scope>
    <source>
        <strain evidence="2 3">CECT 8897</strain>
    </source>
</reference>
<sequence>MRLAGTPRLAVTACLLLPAAALAENSIAGTLRTQLEARSARPGNPLGMEDENRIVHTGELRWQFDAPAQNALRGLFSMRDASGERGALRINELTLERPFAGGFLTAGKKVMSWDVGYAFRPLDVIQQEDRRAIDAPALDGVPMLAWEAFDAERAITVVLSNPGHGRALQPRDDGALAVRLYRQRGKRDEYAVLRLSRRNGVEAGLSFSHVLNEGVELHGSALWQQRHDTWLTPRGQAPRWQPSDSGGKALAGFTWTTERKYSLLGEAWLDRTAAPGQQRNMLLRLAHSGGELEVAGDVLWQPQNDSRIASVAAGWRHGRWQLNASWRHYGGVAGTLVRSLGVFSAQLGF</sequence>
<dbReference type="EMBL" id="JACHXD010000004">
    <property type="protein sequence ID" value="MBB3118777.1"/>
    <property type="molecule type" value="Genomic_DNA"/>
</dbReference>
<evidence type="ECO:0000313" key="3">
    <source>
        <dbReference type="Proteomes" id="UP000541535"/>
    </source>
</evidence>
<keyword evidence="1" id="KW-0732">Signal</keyword>
<organism evidence="2 3">
    <name type="scientific">Pseudoduganella violacea</name>
    <dbReference type="NCBI Taxonomy" id="1715466"/>
    <lineage>
        <taxon>Bacteria</taxon>
        <taxon>Pseudomonadati</taxon>
        <taxon>Pseudomonadota</taxon>
        <taxon>Betaproteobacteria</taxon>
        <taxon>Burkholderiales</taxon>
        <taxon>Oxalobacteraceae</taxon>
        <taxon>Telluria group</taxon>
        <taxon>Pseudoduganella</taxon>
    </lineage>
</organism>
<feature type="chain" id="PRO_5031104024" evidence="1">
    <location>
        <begin position="24"/>
        <end position="349"/>
    </location>
</feature>
<gene>
    <name evidence="2" type="ORF">FHS03_001822</name>
</gene>
<proteinExistence type="predicted"/>
<feature type="signal peptide" evidence="1">
    <location>
        <begin position="1"/>
        <end position="23"/>
    </location>
</feature>
<dbReference type="RefSeq" id="WP_183440670.1">
    <property type="nucleotide sequence ID" value="NZ_JACHXD010000004.1"/>
</dbReference>